<evidence type="ECO:0000313" key="2">
    <source>
        <dbReference type="Proteomes" id="UP001331561"/>
    </source>
</evidence>
<dbReference type="SMART" id="SM00671">
    <property type="entry name" value="SEL1"/>
    <property type="match status" value="3"/>
</dbReference>
<dbReference type="InterPro" id="IPR050767">
    <property type="entry name" value="Sel1_AlgK"/>
</dbReference>
<keyword evidence="2" id="KW-1185">Reference proteome</keyword>
<sequence>MSTANIEQQAFDAWDKGELAQAFDLFSQAVALGLDGCMINLGYFHDEGIGTVQDKEKAMYWYKRAYRKGDSAAASNIAILYRERLRFRQSFQWFERAAEMGDGDAALELAKLYLTGTGVRRSSSGAVRCLQNALSSTHITEAGREEARGLLDEKIAL</sequence>
<dbReference type="Gene3D" id="1.25.40.10">
    <property type="entry name" value="Tetratricopeptide repeat domain"/>
    <property type="match status" value="1"/>
</dbReference>
<dbReference type="RefSeq" id="WP_327598392.1">
    <property type="nucleotide sequence ID" value="NZ_JAYXHS010000001.1"/>
</dbReference>
<dbReference type="PANTHER" id="PTHR11102:SF160">
    <property type="entry name" value="ERAD-ASSOCIATED E3 UBIQUITIN-PROTEIN LIGASE COMPONENT HRD3"/>
    <property type="match status" value="1"/>
</dbReference>
<dbReference type="EMBL" id="JAYXHS010000001">
    <property type="protein sequence ID" value="MEC5385437.1"/>
    <property type="molecule type" value="Genomic_DNA"/>
</dbReference>
<dbReference type="InterPro" id="IPR006597">
    <property type="entry name" value="Sel1-like"/>
</dbReference>
<accession>A0ABU6K193</accession>
<dbReference type="Proteomes" id="UP001331561">
    <property type="component" value="Unassembled WGS sequence"/>
</dbReference>
<evidence type="ECO:0000313" key="1">
    <source>
        <dbReference type="EMBL" id="MEC5385437.1"/>
    </source>
</evidence>
<dbReference type="Pfam" id="PF08238">
    <property type="entry name" value="Sel1"/>
    <property type="match status" value="4"/>
</dbReference>
<comment type="caution">
    <text evidence="1">The sequence shown here is derived from an EMBL/GenBank/DDBJ whole genome shotgun (WGS) entry which is preliminary data.</text>
</comment>
<organism evidence="1 2">
    <name type="scientific">Uliginosibacterium silvisoli</name>
    <dbReference type="NCBI Taxonomy" id="3114758"/>
    <lineage>
        <taxon>Bacteria</taxon>
        <taxon>Pseudomonadati</taxon>
        <taxon>Pseudomonadota</taxon>
        <taxon>Betaproteobacteria</taxon>
        <taxon>Rhodocyclales</taxon>
        <taxon>Zoogloeaceae</taxon>
        <taxon>Uliginosibacterium</taxon>
    </lineage>
</organism>
<name>A0ABU6K193_9RHOO</name>
<reference evidence="1 2" key="1">
    <citation type="submission" date="2024-01" db="EMBL/GenBank/DDBJ databases">
        <title>Uliginosibacterium soil sp. nov.</title>
        <authorList>
            <person name="Lv Y."/>
        </authorList>
    </citation>
    <scope>NUCLEOTIDE SEQUENCE [LARGE SCALE GENOMIC DNA]</scope>
    <source>
        <strain evidence="1 2">H3</strain>
    </source>
</reference>
<protein>
    <submittedName>
        <fullName evidence="1">Tetratricopeptide repeat protein</fullName>
    </submittedName>
</protein>
<gene>
    <name evidence="1" type="ORF">VVD49_06855</name>
</gene>
<dbReference type="InterPro" id="IPR011990">
    <property type="entry name" value="TPR-like_helical_dom_sf"/>
</dbReference>
<dbReference type="PANTHER" id="PTHR11102">
    <property type="entry name" value="SEL-1-LIKE PROTEIN"/>
    <property type="match status" value="1"/>
</dbReference>
<proteinExistence type="predicted"/>
<dbReference type="SUPFAM" id="SSF81901">
    <property type="entry name" value="HCP-like"/>
    <property type="match status" value="1"/>
</dbReference>